<reference evidence="2" key="1">
    <citation type="submission" date="2019-07" db="EMBL/GenBank/DDBJ databases">
        <authorList>
            <person name="Dittberner H."/>
        </authorList>
    </citation>
    <scope>NUCLEOTIDE SEQUENCE [LARGE SCALE GENOMIC DNA]</scope>
</reference>
<protein>
    <submittedName>
        <fullName evidence="2">Uncharacterized protein</fullName>
    </submittedName>
</protein>
<comment type="caution">
    <text evidence="2">The sequence shown here is derived from an EMBL/GenBank/DDBJ whole genome shotgun (WGS) entry which is preliminary data.</text>
</comment>
<proteinExistence type="predicted"/>
<gene>
    <name evidence="2" type="ORF">ANE_LOCUS3312</name>
</gene>
<name>A0A565AU27_9BRAS</name>
<feature type="compositionally biased region" description="Basic residues" evidence="1">
    <location>
        <begin position="20"/>
        <end position="29"/>
    </location>
</feature>
<feature type="compositionally biased region" description="Basic residues" evidence="1">
    <location>
        <begin position="1"/>
        <end position="11"/>
    </location>
</feature>
<keyword evidence="3" id="KW-1185">Reference proteome</keyword>
<dbReference type="AlphaFoldDB" id="A0A565AU27"/>
<evidence type="ECO:0000313" key="2">
    <source>
        <dbReference type="EMBL" id="VVA92867.1"/>
    </source>
</evidence>
<dbReference type="EMBL" id="CABITT030000001">
    <property type="protein sequence ID" value="VVA92867.1"/>
    <property type="molecule type" value="Genomic_DNA"/>
</dbReference>
<dbReference type="Proteomes" id="UP000489600">
    <property type="component" value="Unassembled WGS sequence"/>
</dbReference>
<feature type="region of interest" description="Disordered" evidence="1">
    <location>
        <begin position="1"/>
        <end position="70"/>
    </location>
</feature>
<accession>A0A565AU27</accession>
<feature type="compositionally biased region" description="Low complexity" evidence="1">
    <location>
        <begin position="32"/>
        <end position="70"/>
    </location>
</feature>
<organism evidence="2 3">
    <name type="scientific">Arabis nemorensis</name>
    <dbReference type="NCBI Taxonomy" id="586526"/>
    <lineage>
        <taxon>Eukaryota</taxon>
        <taxon>Viridiplantae</taxon>
        <taxon>Streptophyta</taxon>
        <taxon>Embryophyta</taxon>
        <taxon>Tracheophyta</taxon>
        <taxon>Spermatophyta</taxon>
        <taxon>Magnoliopsida</taxon>
        <taxon>eudicotyledons</taxon>
        <taxon>Gunneridae</taxon>
        <taxon>Pentapetalae</taxon>
        <taxon>rosids</taxon>
        <taxon>malvids</taxon>
        <taxon>Brassicales</taxon>
        <taxon>Brassicaceae</taxon>
        <taxon>Arabideae</taxon>
        <taxon>Arabis</taxon>
    </lineage>
</organism>
<evidence type="ECO:0000256" key="1">
    <source>
        <dbReference type="SAM" id="MobiDB-lite"/>
    </source>
</evidence>
<sequence length="70" mass="7893">MQDKKDKKRKKGINESPTKKQPKQLKRVMHYSISSQPQATQAPQIQASQATQIQGRQASQPQATQASQDF</sequence>
<evidence type="ECO:0000313" key="3">
    <source>
        <dbReference type="Proteomes" id="UP000489600"/>
    </source>
</evidence>